<keyword evidence="1" id="KW-0732">Signal</keyword>
<dbReference type="OrthoDB" id="6706478at2"/>
<evidence type="ECO:0000313" key="2">
    <source>
        <dbReference type="EMBL" id="ODA12481.1"/>
    </source>
</evidence>
<gene>
    <name evidence="2" type="ORF">BBP83_10335</name>
</gene>
<proteinExistence type="predicted"/>
<dbReference type="RefSeq" id="WP_068889017.1">
    <property type="nucleotide sequence ID" value="NZ_CBCRUU010000010.1"/>
</dbReference>
<organism evidence="2 3">
    <name type="scientific">Acinetobacter celticus</name>
    <dbReference type="NCBI Taxonomy" id="1891224"/>
    <lineage>
        <taxon>Bacteria</taxon>
        <taxon>Pseudomonadati</taxon>
        <taxon>Pseudomonadota</taxon>
        <taxon>Gammaproteobacteria</taxon>
        <taxon>Moraxellales</taxon>
        <taxon>Moraxellaceae</taxon>
        <taxon>Acinetobacter</taxon>
    </lineage>
</organism>
<evidence type="ECO:0000313" key="3">
    <source>
        <dbReference type="Proteomes" id="UP000186553"/>
    </source>
</evidence>
<dbReference type="Proteomes" id="UP000186553">
    <property type="component" value="Unassembled WGS sequence"/>
</dbReference>
<dbReference type="EMBL" id="MBDL01000011">
    <property type="protein sequence ID" value="ODA12481.1"/>
    <property type="molecule type" value="Genomic_DNA"/>
</dbReference>
<comment type="caution">
    <text evidence="2">The sequence shown here is derived from an EMBL/GenBank/DDBJ whole genome shotgun (WGS) entry which is preliminary data.</text>
</comment>
<keyword evidence="3" id="KW-1185">Reference proteome</keyword>
<feature type="signal peptide" evidence="1">
    <location>
        <begin position="1"/>
        <end position="19"/>
    </location>
</feature>
<name>A0A1C3CUS9_9GAMM</name>
<evidence type="ECO:0000256" key="1">
    <source>
        <dbReference type="SAM" id="SignalP"/>
    </source>
</evidence>
<reference evidence="2 3" key="1">
    <citation type="submission" date="2016-07" db="EMBL/GenBank/DDBJ databases">
        <title>Acinetobacter sp. ANC 4603.</title>
        <authorList>
            <person name="Radolfova-Krizova L."/>
            <person name="Nemec A."/>
        </authorList>
    </citation>
    <scope>NUCLEOTIDE SEQUENCE [LARGE SCALE GENOMIC DNA]</scope>
    <source>
        <strain evidence="2 3">ANC 4603</strain>
    </source>
</reference>
<dbReference type="STRING" id="1891224.BBP83_10335"/>
<protein>
    <submittedName>
        <fullName evidence="2">Uncharacterized protein</fullName>
    </submittedName>
</protein>
<sequence length="172" mass="18602">MSKFYSLLALVFIANVAYAQDSTFLPEAKLAESTVKGWNVGAGFTQKLIHLNTEWVNPYGIAYAKAGVFLNGDKTFGGQVGFRYPVHFTGKEKNGYYLGAYAGHIESKDIGNEFESRLGGGVDLSYVMLSSERISTLSVGIGAGEKMTDKNGNTVAETEPTLQFSYTLSIGL</sequence>
<feature type="chain" id="PRO_5008671673" evidence="1">
    <location>
        <begin position="20"/>
        <end position="172"/>
    </location>
</feature>
<dbReference type="AlphaFoldDB" id="A0A1C3CUS9"/>
<accession>A0A1C3CUS9</accession>